<keyword evidence="4" id="KW-1185">Reference proteome</keyword>
<dbReference type="InterPro" id="IPR051465">
    <property type="entry name" value="Cell_Envelope_Struct_Comp"/>
</dbReference>
<feature type="chain" id="PRO_5046270849" evidence="1">
    <location>
        <begin position="30"/>
        <end position="456"/>
    </location>
</feature>
<reference evidence="3 4" key="1">
    <citation type="submission" date="2022-09" db="EMBL/GenBank/DDBJ databases">
        <authorList>
            <person name="Han X.L."/>
            <person name="Wang Q."/>
            <person name="Lu T."/>
        </authorList>
    </citation>
    <scope>NUCLEOTIDE SEQUENCE [LARGE SCALE GENOMIC DNA]</scope>
    <source>
        <strain evidence="3 4">WQ 127069</strain>
    </source>
</reference>
<protein>
    <submittedName>
        <fullName evidence="3">S-layer homology domain-containing protein</fullName>
    </submittedName>
</protein>
<evidence type="ECO:0000313" key="4">
    <source>
        <dbReference type="Proteomes" id="UP001652445"/>
    </source>
</evidence>
<accession>A0ABT2UND8</accession>
<organism evidence="3 4">
    <name type="scientific">Paenibacillus baimaensis</name>
    <dbReference type="NCBI Taxonomy" id="2982185"/>
    <lineage>
        <taxon>Bacteria</taxon>
        <taxon>Bacillati</taxon>
        <taxon>Bacillota</taxon>
        <taxon>Bacilli</taxon>
        <taxon>Bacillales</taxon>
        <taxon>Paenibacillaceae</taxon>
        <taxon>Paenibacillus</taxon>
    </lineage>
</organism>
<dbReference type="Proteomes" id="UP001652445">
    <property type="component" value="Unassembled WGS sequence"/>
</dbReference>
<feature type="domain" description="SLH" evidence="2">
    <location>
        <begin position="226"/>
        <end position="289"/>
    </location>
</feature>
<evidence type="ECO:0000256" key="1">
    <source>
        <dbReference type="SAM" id="SignalP"/>
    </source>
</evidence>
<dbReference type="RefSeq" id="WP_262686980.1">
    <property type="nucleotide sequence ID" value="NZ_JAOQIO010000098.1"/>
</dbReference>
<feature type="domain" description="SLH" evidence="2">
    <location>
        <begin position="30"/>
        <end position="94"/>
    </location>
</feature>
<dbReference type="InterPro" id="IPR001119">
    <property type="entry name" value="SLH_dom"/>
</dbReference>
<evidence type="ECO:0000313" key="3">
    <source>
        <dbReference type="EMBL" id="MCU6796154.1"/>
    </source>
</evidence>
<feature type="domain" description="SLH" evidence="2">
    <location>
        <begin position="98"/>
        <end position="167"/>
    </location>
</feature>
<dbReference type="PANTHER" id="PTHR43308">
    <property type="entry name" value="OUTER MEMBRANE PROTEIN ALPHA-RELATED"/>
    <property type="match status" value="1"/>
</dbReference>
<feature type="signal peptide" evidence="1">
    <location>
        <begin position="1"/>
        <end position="29"/>
    </location>
</feature>
<proteinExistence type="predicted"/>
<evidence type="ECO:0000259" key="2">
    <source>
        <dbReference type="PROSITE" id="PS51272"/>
    </source>
</evidence>
<name>A0ABT2UND8_9BACL</name>
<dbReference type="EMBL" id="JAOQIO010000098">
    <property type="protein sequence ID" value="MCU6796154.1"/>
    <property type="molecule type" value="Genomic_DNA"/>
</dbReference>
<dbReference type="Pfam" id="PF00395">
    <property type="entry name" value="SLH"/>
    <property type="match status" value="2"/>
</dbReference>
<comment type="caution">
    <text evidence="3">The sequence shown here is derived from an EMBL/GenBank/DDBJ whole genome shotgun (WGS) entry which is preliminary data.</text>
</comment>
<dbReference type="PANTHER" id="PTHR43308:SF5">
    <property type="entry name" value="S-LAYER PROTEIN _ PEPTIDOGLYCAN ENDO-BETA-N-ACETYLGLUCOSAMINIDASE"/>
    <property type="match status" value="1"/>
</dbReference>
<sequence>MINKYVKKMKSAAWLLAIALIVPGPSAKAQVSFSDIDMQQKAWAVSSIYVMAEKQVLTGYTDGTFRPDKTITKAEWTQMIYKLFNTYRPNLTATGQQKINGFADVTTQHWAYQPISEIFNYSFQWGVYGVASDGQLTFQPDTELSRLELSNMLYSFFDTRLIDRRLSSNDVCSVTASLRDVPVKFFKNKDDYDAAAKADGRLDNANVQITTSNGVLPSLFMGTDAVDCSFGTDGFSNAQSSSLASLQASGIMTATADGYFRPLDKVTRAEAVTILNRIYNFLKKNYWLPDYSSISLEQANTGDQGNSAGGGGLTGSIGNGSGGYGGTTGGSGSNPTTVKVRDYFKLQGPNNDIGTLAKNVKKDGEIETAVIPLDYKYLTINLVSQDKTEMVDLSVNIDGKANLYKQESFPLTLEISGAQSVGLRTQQRNTSIINKKGGTITLTVKLDKQKPLPVDP</sequence>
<dbReference type="PROSITE" id="PS51272">
    <property type="entry name" value="SLH"/>
    <property type="match status" value="3"/>
</dbReference>
<gene>
    <name evidence="3" type="ORF">OB236_28935</name>
</gene>
<keyword evidence="1" id="KW-0732">Signal</keyword>